<keyword evidence="8" id="KW-0175">Coiled coil</keyword>
<sequence>MSARHERLGQGANIRTILFLASLSGLVLNRVYRYSKSKKPSLSTSNGNSSGLVIEKNHPLGQKVSESVFEQHRKYFPTVKSGAKVGVDNEFFRQMKSIFMIIIPSLRSKEIFILMLHTAFLILRTWLSVVVAKLDGKIVKDLVHANGRQFMKGIGYWFAIAIPATYTNSMIRYLQSKLAIAFRTRLTRYVHDLYLSRNITYYKLLNLDGRVDGPDQYITTDIAKFCDSLSSLYSNIGKPLLDLFIFNYQLASSLGGSGMVGLFFNYILSASVLRAISPAFGKMAAEEAKLEGDFRSAHTRLITNAEEIAFYHGANLEKSILNRAYQNLIRHVNRVYKLRIGYNMFEDFVIKYCWSAIGLGVCSIPVFFPQWGGKGGRQELTGTTGPSNDRSGARTQDFITNKRLMISLADAGGRIMYSYKELAELAGFTSRVYNLLSVLHSLNNNEYYSAVDETLLQEKVDEIYSLADIRGSVEYGINGIKFKNVPIVTPNPTNVKGGELLVQNLSVDIGKGDHLLITGPNGVGKTSIARVISGLWPVFRGTLEEPNPSNMFYIPQRPYLSLGTLREQVIYPHTYAQMLQDGRTDQELFEILKAVHLAYIPDREGGWETVKEWKDVFSGGEKQRMNMARLFYHHPKFAVLDECTSAVSSDVEGLMYNHAKEMGITLITISHRPTLFKYHKYLLRLIGDHGRWEFSRIGTKEERMSIDNEVEELERKLSEIEKLKERVEVINGELQLSAQSGIHVGEAGGGGRLHKKANFSVGEE</sequence>
<dbReference type="InterPro" id="IPR003593">
    <property type="entry name" value="AAA+_ATPase"/>
</dbReference>
<dbReference type="PROSITE" id="PS00211">
    <property type="entry name" value="ABC_TRANSPORTER_1"/>
    <property type="match status" value="1"/>
</dbReference>
<dbReference type="InterPro" id="IPR036640">
    <property type="entry name" value="ABC1_TM_sf"/>
</dbReference>
<feature type="region of interest" description="Disordered" evidence="9">
    <location>
        <begin position="744"/>
        <end position="764"/>
    </location>
</feature>
<keyword evidence="4" id="KW-0547">Nucleotide-binding</keyword>
<dbReference type="InterPro" id="IPR050835">
    <property type="entry name" value="ABC_transporter_sub-D"/>
</dbReference>
<keyword evidence="7 10" id="KW-0472">Membrane</keyword>
<comment type="caution">
    <text evidence="13">The sequence shown here is derived from an EMBL/GenBank/DDBJ whole genome shotgun (WGS) entry which is preliminary data.</text>
</comment>
<dbReference type="CDD" id="cd03223">
    <property type="entry name" value="ABCD_peroxisomal_ALDP"/>
    <property type="match status" value="1"/>
</dbReference>
<evidence type="ECO:0000256" key="8">
    <source>
        <dbReference type="SAM" id="Coils"/>
    </source>
</evidence>
<dbReference type="SUPFAM" id="SSF52540">
    <property type="entry name" value="P-loop containing nucleoside triphosphate hydrolases"/>
    <property type="match status" value="1"/>
</dbReference>
<dbReference type="SUPFAM" id="SSF90123">
    <property type="entry name" value="ABC transporter transmembrane region"/>
    <property type="match status" value="1"/>
</dbReference>
<feature type="transmembrane region" description="Helical" evidence="10">
    <location>
        <begin position="154"/>
        <end position="174"/>
    </location>
</feature>
<evidence type="ECO:0000256" key="1">
    <source>
        <dbReference type="ARBA" id="ARBA00008575"/>
    </source>
</evidence>
<evidence type="ECO:0000256" key="5">
    <source>
        <dbReference type="ARBA" id="ARBA00022840"/>
    </source>
</evidence>
<reference evidence="13 14" key="1">
    <citation type="submission" date="2023-04" db="EMBL/GenBank/DDBJ databases">
        <title>Genome of Basidiobolus ranarum AG-B5.</title>
        <authorList>
            <person name="Stajich J.E."/>
            <person name="Carter-House D."/>
            <person name="Gryganskyi A."/>
        </authorList>
    </citation>
    <scope>NUCLEOTIDE SEQUENCE [LARGE SCALE GENOMIC DNA]</scope>
    <source>
        <strain evidence="13 14">AG-B5</strain>
    </source>
</reference>
<keyword evidence="14" id="KW-1185">Reference proteome</keyword>
<gene>
    <name evidence="13" type="primary">PXA1</name>
    <name evidence="13" type="ORF">K7432_000755</name>
</gene>
<dbReference type="PANTHER" id="PTHR11384:SF67">
    <property type="entry name" value="ATP-BINDING CASSETTE SUB-FAMILY D MEMBER 1"/>
    <property type="match status" value="1"/>
</dbReference>
<dbReference type="PANTHER" id="PTHR11384">
    <property type="entry name" value="ATP-BINDING CASSETTE, SUB-FAMILY D MEMBER"/>
    <property type="match status" value="1"/>
</dbReference>
<evidence type="ECO:0000259" key="12">
    <source>
        <dbReference type="PROSITE" id="PS50929"/>
    </source>
</evidence>
<keyword evidence="3 10" id="KW-0812">Transmembrane</keyword>
<feature type="coiled-coil region" evidence="8">
    <location>
        <begin position="696"/>
        <end position="733"/>
    </location>
</feature>
<evidence type="ECO:0000313" key="14">
    <source>
        <dbReference type="Proteomes" id="UP001479436"/>
    </source>
</evidence>
<evidence type="ECO:0000256" key="4">
    <source>
        <dbReference type="ARBA" id="ARBA00022741"/>
    </source>
</evidence>
<dbReference type="Pfam" id="PF00005">
    <property type="entry name" value="ABC_tran"/>
    <property type="match status" value="1"/>
</dbReference>
<feature type="domain" description="ABC transporter" evidence="11">
    <location>
        <begin position="480"/>
        <end position="712"/>
    </location>
</feature>
<dbReference type="Gene3D" id="3.40.50.300">
    <property type="entry name" value="P-loop containing nucleotide triphosphate hydrolases"/>
    <property type="match status" value="1"/>
</dbReference>
<evidence type="ECO:0000256" key="7">
    <source>
        <dbReference type="ARBA" id="ARBA00023136"/>
    </source>
</evidence>
<dbReference type="Proteomes" id="UP001479436">
    <property type="component" value="Unassembled WGS sequence"/>
</dbReference>
<protein>
    <submittedName>
        <fullName evidence="13">ATP-binding cassette long-chain fatty acid transporter pxa1</fullName>
    </submittedName>
</protein>
<keyword evidence="6 10" id="KW-1133">Transmembrane helix</keyword>
<dbReference type="Gene3D" id="1.20.1560.10">
    <property type="entry name" value="ABC transporter type 1, transmembrane domain"/>
    <property type="match status" value="1"/>
</dbReference>
<evidence type="ECO:0000256" key="2">
    <source>
        <dbReference type="ARBA" id="ARBA00022448"/>
    </source>
</evidence>
<dbReference type="InterPro" id="IPR027417">
    <property type="entry name" value="P-loop_NTPase"/>
</dbReference>
<feature type="domain" description="ABC transmembrane type-1" evidence="12">
    <location>
        <begin position="118"/>
        <end position="350"/>
    </location>
</feature>
<evidence type="ECO:0000256" key="3">
    <source>
        <dbReference type="ARBA" id="ARBA00022692"/>
    </source>
</evidence>
<keyword evidence="2" id="KW-0813">Transport</keyword>
<dbReference type="PROSITE" id="PS50929">
    <property type="entry name" value="ABC_TM1F"/>
    <property type="match status" value="1"/>
</dbReference>
<evidence type="ECO:0000256" key="9">
    <source>
        <dbReference type="SAM" id="MobiDB-lite"/>
    </source>
</evidence>
<name>A0ABR2X473_9FUNG</name>
<dbReference type="SMART" id="SM00382">
    <property type="entry name" value="AAA"/>
    <property type="match status" value="1"/>
</dbReference>
<dbReference type="InterPro" id="IPR003439">
    <property type="entry name" value="ABC_transporter-like_ATP-bd"/>
</dbReference>
<evidence type="ECO:0000313" key="13">
    <source>
        <dbReference type="EMBL" id="KAK9768545.1"/>
    </source>
</evidence>
<comment type="similarity">
    <text evidence="1">Belongs to the ABC transporter superfamily. ABCD family. Peroxisomal fatty acyl CoA transporter (TC 3.A.1.203) subfamily.</text>
</comment>
<dbReference type="Pfam" id="PF06472">
    <property type="entry name" value="ABC_membrane_2"/>
    <property type="match status" value="1"/>
</dbReference>
<dbReference type="PROSITE" id="PS50893">
    <property type="entry name" value="ABC_TRANSPORTER_2"/>
    <property type="match status" value="1"/>
</dbReference>
<dbReference type="GO" id="GO:0005524">
    <property type="term" value="F:ATP binding"/>
    <property type="evidence" value="ECO:0007669"/>
    <property type="project" value="UniProtKB-KW"/>
</dbReference>
<organism evidence="13 14">
    <name type="scientific">Basidiobolus ranarum</name>
    <dbReference type="NCBI Taxonomy" id="34480"/>
    <lineage>
        <taxon>Eukaryota</taxon>
        <taxon>Fungi</taxon>
        <taxon>Fungi incertae sedis</taxon>
        <taxon>Zoopagomycota</taxon>
        <taxon>Entomophthoromycotina</taxon>
        <taxon>Basidiobolomycetes</taxon>
        <taxon>Basidiobolales</taxon>
        <taxon>Basidiobolaceae</taxon>
        <taxon>Basidiobolus</taxon>
    </lineage>
</organism>
<feature type="transmembrane region" description="Helical" evidence="10">
    <location>
        <begin position="111"/>
        <end position="134"/>
    </location>
</feature>
<dbReference type="InterPro" id="IPR011527">
    <property type="entry name" value="ABC1_TM_dom"/>
</dbReference>
<dbReference type="EMBL" id="JASJQH010000014">
    <property type="protein sequence ID" value="KAK9768545.1"/>
    <property type="molecule type" value="Genomic_DNA"/>
</dbReference>
<proteinExistence type="inferred from homology"/>
<keyword evidence="5 13" id="KW-0067">ATP-binding</keyword>
<accession>A0ABR2X473</accession>
<evidence type="ECO:0000259" key="11">
    <source>
        <dbReference type="PROSITE" id="PS50893"/>
    </source>
</evidence>
<evidence type="ECO:0000256" key="6">
    <source>
        <dbReference type="ARBA" id="ARBA00022989"/>
    </source>
</evidence>
<dbReference type="InterPro" id="IPR017871">
    <property type="entry name" value="ABC_transporter-like_CS"/>
</dbReference>
<evidence type="ECO:0000256" key="10">
    <source>
        <dbReference type="SAM" id="Phobius"/>
    </source>
</evidence>